<evidence type="ECO:0000256" key="2">
    <source>
        <dbReference type="SAM" id="Phobius"/>
    </source>
</evidence>
<feature type="transmembrane region" description="Helical" evidence="2">
    <location>
        <begin position="2598"/>
        <end position="2618"/>
    </location>
</feature>
<feature type="region of interest" description="Disordered" evidence="1">
    <location>
        <begin position="174"/>
        <end position="199"/>
    </location>
</feature>
<feature type="region of interest" description="Disordered" evidence="1">
    <location>
        <begin position="56"/>
        <end position="94"/>
    </location>
</feature>
<comment type="caution">
    <text evidence="3">The sequence shown here is derived from an EMBL/GenBank/DDBJ whole genome shotgun (WGS) entry which is preliminary data.</text>
</comment>
<accession>I4LUW1</accession>
<proteinExistence type="predicted"/>
<dbReference type="RefSeq" id="WP_004124597.1">
    <property type="nucleotide sequence ID" value="NZ_ADER01000020.1"/>
</dbReference>
<dbReference type="EMBL" id="ADER01000020">
    <property type="protein sequence ID" value="EIK80751.1"/>
    <property type="molecule type" value="Genomic_DNA"/>
</dbReference>
<dbReference type="Proteomes" id="UP000004884">
    <property type="component" value="Unassembled WGS sequence"/>
</dbReference>
<keyword evidence="2" id="KW-0812">Transmembrane</keyword>
<name>I4LUW1_GARVA</name>
<evidence type="ECO:0000313" key="3">
    <source>
        <dbReference type="EMBL" id="EIK80751.1"/>
    </source>
</evidence>
<evidence type="ECO:0008006" key="5">
    <source>
        <dbReference type="Google" id="ProtNLM"/>
    </source>
</evidence>
<feature type="compositionally biased region" description="Basic and acidic residues" evidence="1">
    <location>
        <begin position="872"/>
        <end position="898"/>
    </location>
</feature>
<evidence type="ECO:0000313" key="4">
    <source>
        <dbReference type="Proteomes" id="UP000004884"/>
    </source>
</evidence>
<evidence type="ECO:0000256" key="1">
    <source>
        <dbReference type="SAM" id="MobiDB-lite"/>
    </source>
</evidence>
<feature type="region of interest" description="Disordered" evidence="1">
    <location>
        <begin position="1965"/>
        <end position="2023"/>
    </location>
</feature>
<feature type="region of interest" description="Disordered" evidence="1">
    <location>
        <begin position="871"/>
        <end position="898"/>
    </location>
</feature>
<dbReference type="PATRIC" id="fig|698956.3.peg.704"/>
<feature type="compositionally biased region" description="Polar residues" evidence="1">
    <location>
        <begin position="1999"/>
        <end position="2017"/>
    </location>
</feature>
<feature type="compositionally biased region" description="Basic and acidic residues" evidence="1">
    <location>
        <begin position="189"/>
        <end position="198"/>
    </location>
</feature>
<reference evidence="3 4" key="1">
    <citation type="journal article" date="2012" name="J. Bacteriol.">
        <title>Comparative Genomic Analyses of 17 Clinical Isolates of Gardnerella vaginalis Provide Evidence of Multiple Genetically Isolated Clades Consistent with Subspeciation into Genovars.</title>
        <authorList>
            <person name="Ahmed A."/>
            <person name="Earl J."/>
            <person name="Retchless A."/>
            <person name="Hillier S."/>
            <person name="Rabe L."/>
            <person name="Cherpes T."/>
            <person name="Powell E."/>
            <person name="Janto B."/>
            <person name="Eutsey R."/>
            <person name="Hiller N.L."/>
            <person name="Boissy R."/>
            <person name="Dahlgreen M."/>
            <person name="Hall B."/>
            <person name="Costerton J."/>
            <person name="Post J.C."/>
            <person name="Hu F."/>
            <person name="Ehrlich G."/>
        </authorList>
    </citation>
    <scope>NUCLEOTIDE SEQUENCE [LARGE SCALE GENOMIC DNA]</scope>
    <source>
        <strain evidence="3 4">1400E</strain>
    </source>
</reference>
<feature type="compositionally biased region" description="Basic and acidic residues" evidence="1">
    <location>
        <begin position="76"/>
        <end position="86"/>
    </location>
</feature>
<feature type="compositionally biased region" description="Low complexity" evidence="1">
    <location>
        <begin position="58"/>
        <end position="75"/>
    </location>
</feature>
<sequence>MRSIWTVLLSVIVWIGRLAQQATKAALIFLISVAMWLPMCLTANTAVAAESNTAETVASSGNAGKKADAGKAAGKSGDKPKSDAKTNAKSADNSNVNAAADNANISAPSQPPVFVDGQSNAFAKMQMQNGVNNNLSNRAAKGDGAVKGLIDSAMMSAVEGMASQSVADGAFVNTDRASSGNRSSNNNRDSNRNSKMEFRPGCYRQYSRSECITDDGDEMGHRASNGADMERGQNPWSTVYSNFASPQGRYTENDPNFTPYPRGTYLQKRLRNLPYDAGRNGVDPLAFNQLDDVHDYIFIKRTPKRDGKGYIWDVLVNMGARIHGAANALTYFVVPKDQKLDASNGQYDQYVERLHFDATKRTCSKDWVNPNGFCVDKGVQREPLSNGETLDKAWYRLKNNSVISSDAAVYNGGTQSKNENKNRGLGLCHTGYGFDCYHSTNYGFPSDGEHLTGTRLPPDGRQRFNQTYIDLIDHLYLELRGPDSPEKSKIFTLTNKIDDKTSPYSYHIHYTTSDNGKYGALSTSYYGAGTYYGDKWGSPTTRYGRSDPYGRAKPYSLFQWRGGKGHTDYEYTTLYQQWYGIPNLVDMRVPHFQFLRGTHLGPLTSNNGQLLAHTNNIGVTSLLFYPSQQRVCDKADESQCTGQVWAKGQISLSPKYNSADNKYARGNRWWRIPLDPNTNINTQDSSFGSHQMTVKYWNDKLQMGSSMPFKYDIIGQADVFRPLQTEEWNDKSKYRSPKTSLGKAEDYVKYLDSKLGIYDFAIALNPRIYMPDAHTQKNIDNYANYADDVDSVYYGSIKDGKIPGDNHGLEYPLNDSYFDGGNGANAAIKDRAIYSVEWTDKTGNDKKSDTLQDAETKVAVKVPVVNVVNPCKGDDDKAADKSAEKSAQDDAAAKNKDGQECQFRPLNDTKRYIWKLYDAPKGKSVDQALTSDEKARYAQLAKNDFSKPVKEEYATPTNTNNDNRIMMQSGATPDVKPVYVLAKYAKITYWDESKDVLPLVFTHVDGEKPTIDVKVSVDGGEPQSVPEGGLNVSVGSRVRFLVTGHDDMHVHMGTKENVPHTNSTDVLEASRKWHNSFSKYDQSSKACGKTACANTLKDQSGYVTIDDSNGSPASAIDVPSKEFTFHAWDDAGNNVQKTVKLNIIDGNFIVPNVRWQKQNDGKYVGKVTLSKNATSVKMLVVRIWGRGKTKPFEEEKDGTPTNIYKKCNDRADGCQGIILNRQNANSNWANFITDDNKKYFTKLPQGDGIDFKENNGSLEITIPETQAEIGSRIYVGIGRSDGGINTSDHAVSQPLPLEMNWPDDGMVQVNPYELNPSEKQGLIERIKQKNPRLFDYRKDEIGWSKDETKTLGGGNDKYSCTNDTKQYKICLSVTPDTKNTTQGKSGSEKTFKVVKATGTGKDTADDQKQETVLDPKQKKITRFVDIRRDYDWSYSGKIKGRDSDDGFMWYGRDENSTQFLVYRFNINQGDNKNFNTNDALSLFKGTKKKWLKDQIQPSLYQSLNTNDADSTIKTAIENLWNGYTRMPQRGDGIGYARKLANGSRGEWVNVVDLVRQDSLGGGLGINTNGITDKNSFLQPQGYVIPGGEDYNQQASGANLGSAILKNGQKTPMRTQLYIFNGNPWRELDARGEGDNNKTPNVINVWFVPVDKNKPWISVKDPNDAHKKLLGECNPTKAKADSCGTATTIDMNKTDITKQSGLFNVVDLLGMDDDFNVANPDTHVSEALKNTLSIDIEADGVKDPKTGKAPRVRFVTNGNINKELLRAFIEKWRGKDAAKSATFKMIAQVTDDSGNKSDEAVVGKFKFTWTVVDSPIVRAYDGHHYGDSSSSKVWLHDWEGAVANNYYNAVSVVAGKDATRLVVYFTRAEKAKLASLQSSNNLMSSLGAQDNLSSNNATSASDADTSEALALCRTKSTDNWQVCEGYKLPQGVVLNSKDEGKNNSEIIFNAGFLAPGSVVRARDRAGSYGPWSDMPGVKSGNLDELSNNTNSSQSGGSENPTHASSAVDSAQTGGTESNALKEEDMRNVLSADSMVAQRSSVCRPETKAPKDWSSPSDCVFFPVVVNKKVVQVHPLLLNDSEKHAVNYVLRNGNSGGKWLGFGDADSLISVDDDDTLSANQSEVAWKRGQYVAPSEQKDKRKNYSDAAGNEQDSFILLRGWRRRNVTPEPRYNVVTRFARLRSVGDSTADSADYKITWDEKKPYIGERSNDPGFELVGKPGHQSLVYRYNASSKGQIGLGDLQNALKLMPVKLEEATNGKSGNELKKAEDAFAKIQPSLRVVNGTDKGDAEHNENGFKRPGFFTLNDEFTNAPDLVTANGYYGGGNSVSVRNPDGMSASVLKDKYTDMAPKSTDIPQWGTSDVNSSKFTLDKVLGGLEGIKYVNNSSNSSHYVLSLSNRYARESLQGTYGYEAKSDFSDIAGAQSILPVYVVPVDVIKPKAESIGSLKTSTMDKPYEVTANDIKFTFTGNPDKSDKVNSKELLVDASDDFDSRDVVEKNLQVCVRKLNNRVPVEDNCTPILKRDTNGNASVDTEALQSLLITNRNTAVYAVYAQTKDKSENKSEYYDAGKDDKKAIIGYIKITGINVSPIPLPFTGGNAAITYTFLFGILMALFIASGAFGRRGWLASVLSGNGISGELTYSKHCNASAESLRKSRLFDWFSR</sequence>
<keyword evidence="2" id="KW-0472">Membrane</keyword>
<feature type="compositionally biased region" description="Low complexity" evidence="1">
    <location>
        <begin position="1985"/>
        <end position="1998"/>
    </location>
</feature>
<organism evidence="3 4">
    <name type="scientific">Gardnerella vaginalis 1400E</name>
    <dbReference type="NCBI Taxonomy" id="698956"/>
    <lineage>
        <taxon>Bacteria</taxon>
        <taxon>Bacillati</taxon>
        <taxon>Actinomycetota</taxon>
        <taxon>Actinomycetes</taxon>
        <taxon>Bifidobacteriales</taxon>
        <taxon>Bifidobacteriaceae</taxon>
        <taxon>Gardnerella</taxon>
    </lineage>
</organism>
<protein>
    <recommendedName>
        <fullName evidence="5">Cell wall-binding protein</fullName>
    </recommendedName>
</protein>
<feature type="compositionally biased region" description="Low complexity" evidence="1">
    <location>
        <begin position="178"/>
        <end position="188"/>
    </location>
</feature>
<keyword evidence="2" id="KW-1133">Transmembrane helix</keyword>
<gene>
    <name evidence="3" type="ORF">CGSMWGv1400E_03635</name>
</gene>